<dbReference type="Proteomes" id="UP001367508">
    <property type="component" value="Unassembled WGS sequence"/>
</dbReference>
<proteinExistence type="predicted"/>
<reference evidence="1 2" key="1">
    <citation type="submission" date="2024-01" db="EMBL/GenBank/DDBJ databases">
        <title>The genomes of 5 underutilized Papilionoideae crops provide insights into root nodulation and disease resistanc.</title>
        <authorList>
            <person name="Jiang F."/>
        </authorList>
    </citation>
    <scope>NUCLEOTIDE SEQUENCE [LARGE SCALE GENOMIC DNA]</scope>
    <source>
        <strain evidence="1">LVBAO_FW01</strain>
        <tissue evidence="1">Leaves</tissue>
    </source>
</reference>
<dbReference type="AlphaFoldDB" id="A0AAN9KI06"/>
<evidence type="ECO:0000313" key="1">
    <source>
        <dbReference type="EMBL" id="KAK7316104.1"/>
    </source>
</evidence>
<comment type="caution">
    <text evidence="1">The sequence shown here is derived from an EMBL/GenBank/DDBJ whole genome shotgun (WGS) entry which is preliminary data.</text>
</comment>
<name>A0AAN9KI06_CANGL</name>
<dbReference type="EMBL" id="JAYMYQ010000008">
    <property type="protein sequence ID" value="KAK7316104.1"/>
    <property type="molecule type" value="Genomic_DNA"/>
</dbReference>
<organism evidence="1 2">
    <name type="scientific">Canavalia gladiata</name>
    <name type="common">Sword bean</name>
    <name type="synonym">Dolichos gladiatus</name>
    <dbReference type="NCBI Taxonomy" id="3824"/>
    <lineage>
        <taxon>Eukaryota</taxon>
        <taxon>Viridiplantae</taxon>
        <taxon>Streptophyta</taxon>
        <taxon>Embryophyta</taxon>
        <taxon>Tracheophyta</taxon>
        <taxon>Spermatophyta</taxon>
        <taxon>Magnoliopsida</taxon>
        <taxon>eudicotyledons</taxon>
        <taxon>Gunneridae</taxon>
        <taxon>Pentapetalae</taxon>
        <taxon>rosids</taxon>
        <taxon>fabids</taxon>
        <taxon>Fabales</taxon>
        <taxon>Fabaceae</taxon>
        <taxon>Papilionoideae</taxon>
        <taxon>50 kb inversion clade</taxon>
        <taxon>NPAAA clade</taxon>
        <taxon>indigoferoid/millettioid clade</taxon>
        <taxon>Phaseoleae</taxon>
        <taxon>Canavalia</taxon>
    </lineage>
</organism>
<evidence type="ECO:0000313" key="2">
    <source>
        <dbReference type="Proteomes" id="UP001367508"/>
    </source>
</evidence>
<accession>A0AAN9KI06</accession>
<protein>
    <submittedName>
        <fullName evidence="1">Uncharacterized protein</fullName>
    </submittedName>
</protein>
<sequence>MSWTLERASMFNMCLHGRGGTQCLSRQAPTCSAKPKVSTRGEEEDEGRRLFQDYPHPILFKASGGDLPMQCMHIFMTTLSARVDLRSSSTRYIAIKEPSSVAVVLRLQLPGRAFESQGAHILNQAVFFPNYS</sequence>
<keyword evidence="2" id="KW-1185">Reference proteome</keyword>
<gene>
    <name evidence="1" type="ORF">VNO77_34827</name>
</gene>